<dbReference type="RefSeq" id="WP_036855008.1">
    <property type="nucleotide sequence ID" value="NZ_JRNU01000013.1"/>
</dbReference>
<dbReference type="Gene3D" id="1.10.8.10">
    <property type="entry name" value="DNA helicase RuvA subunit, C-terminal domain"/>
    <property type="match status" value="1"/>
</dbReference>
<dbReference type="GO" id="GO:0102559">
    <property type="term" value="F:peptide chain release factor N(5)-glutamine methyltransferase activity"/>
    <property type="evidence" value="ECO:0007669"/>
    <property type="project" value="UniProtKB-EC"/>
</dbReference>
<dbReference type="InterPro" id="IPR004556">
    <property type="entry name" value="HemK-like"/>
</dbReference>
<dbReference type="Proteomes" id="UP000029614">
    <property type="component" value="Unassembled WGS sequence"/>
</dbReference>
<organism evidence="8 9">
    <name type="scientific">Prevotella amnii DNF00058</name>
    <dbReference type="NCBI Taxonomy" id="1401066"/>
    <lineage>
        <taxon>Bacteria</taxon>
        <taxon>Pseudomonadati</taxon>
        <taxon>Bacteroidota</taxon>
        <taxon>Bacteroidia</taxon>
        <taxon>Bacteroidales</taxon>
        <taxon>Prevotellaceae</taxon>
        <taxon>Prevotella</taxon>
    </lineage>
</organism>
<keyword evidence="2 8" id="KW-0489">Methyltransferase</keyword>
<evidence type="ECO:0000256" key="5">
    <source>
        <dbReference type="ARBA" id="ARBA00048391"/>
    </source>
</evidence>
<accession>A0A096AZ69</accession>
<keyword evidence="3 8" id="KW-0808">Transferase</keyword>
<dbReference type="EC" id="2.1.1.297" evidence="1"/>
<dbReference type="GO" id="GO:0003676">
    <property type="term" value="F:nucleic acid binding"/>
    <property type="evidence" value="ECO:0007669"/>
    <property type="project" value="InterPro"/>
</dbReference>
<dbReference type="NCBIfam" id="TIGR00536">
    <property type="entry name" value="hemK_fam"/>
    <property type="match status" value="1"/>
</dbReference>
<dbReference type="InterPro" id="IPR029063">
    <property type="entry name" value="SAM-dependent_MTases_sf"/>
</dbReference>
<dbReference type="InterPro" id="IPR002052">
    <property type="entry name" value="DNA_methylase_N6_adenine_CS"/>
</dbReference>
<dbReference type="Pfam" id="PF17827">
    <property type="entry name" value="PrmC_N"/>
    <property type="match status" value="1"/>
</dbReference>
<evidence type="ECO:0000259" key="6">
    <source>
        <dbReference type="Pfam" id="PF05175"/>
    </source>
</evidence>
<comment type="catalytic activity">
    <reaction evidence="5">
        <text>L-glutaminyl-[peptide chain release factor] + S-adenosyl-L-methionine = N(5)-methyl-L-glutaminyl-[peptide chain release factor] + S-adenosyl-L-homocysteine + H(+)</text>
        <dbReference type="Rhea" id="RHEA:42896"/>
        <dbReference type="Rhea" id="RHEA-COMP:10271"/>
        <dbReference type="Rhea" id="RHEA-COMP:10272"/>
        <dbReference type="ChEBI" id="CHEBI:15378"/>
        <dbReference type="ChEBI" id="CHEBI:30011"/>
        <dbReference type="ChEBI" id="CHEBI:57856"/>
        <dbReference type="ChEBI" id="CHEBI:59789"/>
        <dbReference type="ChEBI" id="CHEBI:61891"/>
        <dbReference type="EC" id="2.1.1.297"/>
    </reaction>
</comment>
<dbReference type="Pfam" id="PF05175">
    <property type="entry name" value="MTS"/>
    <property type="match status" value="1"/>
</dbReference>
<dbReference type="NCBIfam" id="TIGR03534">
    <property type="entry name" value="RF_mod_PrmC"/>
    <property type="match status" value="1"/>
</dbReference>
<gene>
    <name evidence="8" type="ORF">HMPREF9302_04170</name>
</gene>
<comment type="caution">
    <text evidence="8">The sequence shown here is derived from an EMBL/GenBank/DDBJ whole genome shotgun (WGS) entry which is preliminary data.</text>
</comment>
<protein>
    <recommendedName>
        <fullName evidence="1">peptide chain release factor N(5)-glutamine methyltransferase</fullName>
        <ecNumber evidence="1">2.1.1.297</ecNumber>
    </recommendedName>
</protein>
<dbReference type="SUPFAM" id="SSF53335">
    <property type="entry name" value="S-adenosyl-L-methionine-dependent methyltransferases"/>
    <property type="match status" value="1"/>
</dbReference>
<dbReference type="GO" id="GO:0032259">
    <property type="term" value="P:methylation"/>
    <property type="evidence" value="ECO:0007669"/>
    <property type="project" value="UniProtKB-KW"/>
</dbReference>
<dbReference type="OrthoDB" id="9800643at2"/>
<feature type="domain" description="Release factor glutamine methyltransferase N-terminal" evidence="7">
    <location>
        <begin position="18"/>
        <end position="72"/>
    </location>
</feature>
<proteinExistence type="predicted"/>
<keyword evidence="9" id="KW-1185">Reference proteome</keyword>
<dbReference type="PANTHER" id="PTHR18895:SF74">
    <property type="entry name" value="MTRF1L RELEASE FACTOR GLUTAMINE METHYLTRANSFERASE"/>
    <property type="match status" value="1"/>
</dbReference>
<dbReference type="CDD" id="cd02440">
    <property type="entry name" value="AdoMet_MTases"/>
    <property type="match status" value="1"/>
</dbReference>
<evidence type="ECO:0000256" key="3">
    <source>
        <dbReference type="ARBA" id="ARBA00022679"/>
    </source>
</evidence>
<keyword evidence="4" id="KW-0949">S-adenosyl-L-methionine</keyword>
<dbReference type="InterPro" id="IPR040758">
    <property type="entry name" value="PrmC_N"/>
</dbReference>
<dbReference type="InterPro" id="IPR007848">
    <property type="entry name" value="Small_mtfrase_dom"/>
</dbReference>
<dbReference type="PROSITE" id="PS00092">
    <property type="entry name" value="N6_MTASE"/>
    <property type="match status" value="1"/>
</dbReference>
<evidence type="ECO:0000259" key="7">
    <source>
        <dbReference type="Pfam" id="PF17827"/>
    </source>
</evidence>
<evidence type="ECO:0000256" key="1">
    <source>
        <dbReference type="ARBA" id="ARBA00012771"/>
    </source>
</evidence>
<dbReference type="InterPro" id="IPR019874">
    <property type="entry name" value="RF_methyltr_PrmC"/>
</dbReference>
<evidence type="ECO:0000256" key="2">
    <source>
        <dbReference type="ARBA" id="ARBA00022603"/>
    </source>
</evidence>
<sequence>MKYQHLWQRLTPLYNPREAQAIIRLILEEEFNLSFADILIGKVNELSQEQRLKLEELIRRIESFEPVQYVLGKETFLGRSFHVRSGVLIPRPETEVLVEWVKEDCCTTACNLLDSNNIKILDIGTGSGCIAITLSLDIPHSNVTAWDISKEALLVAKENASALKGKVNFRLQDVFNVNVSERKWNVIISNPPYICCKEHTSMSDNVLKHEPHIALFVPDDDPLRFYRAIANIGKSALTKGGSLYFETNPLYINDIKNMLEDIGYTMIQYRNDQFDKQRFIKATLFL</sequence>
<dbReference type="Gene3D" id="3.40.50.150">
    <property type="entry name" value="Vaccinia Virus protein VP39"/>
    <property type="match status" value="1"/>
</dbReference>
<feature type="domain" description="Methyltransferase small" evidence="6">
    <location>
        <begin position="115"/>
        <end position="198"/>
    </location>
</feature>
<evidence type="ECO:0000313" key="9">
    <source>
        <dbReference type="Proteomes" id="UP000029614"/>
    </source>
</evidence>
<dbReference type="InterPro" id="IPR050320">
    <property type="entry name" value="N5-glutamine_MTase"/>
</dbReference>
<dbReference type="EMBL" id="JRNU01000013">
    <property type="protein sequence ID" value="KGF52333.1"/>
    <property type="molecule type" value="Genomic_DNA"/>
</dbReference>
<reference evidence="8 9" key="1">
    <citation type="submission" date="2014-07" db="EMBL/GenBank/DDBJ databases">
        <authorList>
            <person name="McCorrison J."/>
            <person name="Sanka R."/>
            <person name="Torralba M."/>
            <person name="Gillis M."/>
            <person name="Haft D.H."/>
            <person name="Methe B."/>
            <person name="Sutton G."/>
            <person name="Nelson K.E."/>
        </authorList>
    </citation>
    <scope>NUCLEOTIDE SEQUENCE [LARGE SCALE GENOMIC DNA]</scope>
    <source>
        <strain evidence="8 9">DNF00058</strain>
    </source>
</reference>
<dbReference type="AlphaFoldDB" id="A0A096AZ69"/>
<name>A0A096AZ69_9BACT</name>
<evidence type="ECO:0000256" key="4">
    <source>
        <dbReference type="ARBA" id="ARBA00022691"/>
    </source>
</evidence>
<evidence type="ECO:0000313" key="8">
    <source>
        <dbReference type="EMBL" id="KGF52333.1"/>
    </source>
</evidence>
<dbReference type="PANTHER" id="PTHR18895">
    <property type="entry name" value="HEMK METHYLTRANSFERASE"/>
    <property type="match status" value="1"/>
</dbReference>